<proteinExistence type="predicted"/>
<sequence length="150" mass="15968">MINLLVAASVAFAAAPMVRAPTSNEIDLGPTQRWALISGLENQLGGKFIIIGLKGAKADCDVQKVCASGDTILRDNEAKYLRPKDLSVGRKPVAAIVSVLTASNTPQGFDVVLSVYDVKSGAVTQRRAEIGYRGGEVSTQELRRLVIIES</sequence>
<evidence type="ECO:0000313" key="1">
    <source>
        <dbReference type="EMBL" id="MBM6578289.1"/>
    </source>
</evidence>
<dbReference type="Proteomes" id="UP000763641">
    <property type="component" value="Unassembled WGS sequence"/>
</dbReference>
<dbReference type="EMBL" id="JAFEMC010000007">
    <property type="protein sequence ID" value="MBM6578289.1"/>
    <property type="molecule type" value="Genomic_DNA"/>
</dbReference>
<dbReference type="RefSeq" id="WP_204200384.1">
    <property type="nucleotide sequence ID" value="NZ_JAFEMC010000007.1"/>
</dbReference>
<accession>A0ABS2DBH8</accession>
<protein>
    <submittedName>
        <fullName evidence="1">Uncharacterized protein</fullName>
    </submittedName>
</protein>
<keyword evidence="2" id="KW-1185">Reference proteome</keyword>
<gene>
    <name evidence="1" type="ORF">ILT43_18055</name>
</gene>
<name>A0ABS2DBH8_9SPHN</name>
<comment type="caution">
    <text evidence="1">The sequence shown here is derived from an EMBL/GenBank/DDBJ whole genome shotgun (WGS) entry which is preliminary data.</text>
</comment>
<reference evidence="1 2" key="1">
    <citation type="submission" date="2020-12" db="EMBL/GenBank/DDBJ databases">
        <title>Sphingomonas sp.</title>
        <authorList>
            <person name="Kim M.K."/>
        </authorList>
    </citation>
    <scope>NUCLEOTIDE SEQUENCE [LARGE SCALE GENOMIC DNA]</scope>
    <source>
        <strain evidence="1 2">BT552</strain>
    </source>
</reference>
<evidence type="ECO:0000313" key="2">
    <source>
        <dbReference type="Proteomes" id="UP000763641"/>
    </source>
</evidence>
<organism evidence="1 2">
    <name type="scientific">Sphingomonas longa</name>
    <dbReference type="NCBI Taxonomy" id="2778730"/>
    <lineage>
        <taxon>Bacteria</taxon>
        <taxon>Pseudomonadati</taxon>
        <taxon>Pseudomonadota</taxon>
        <taxon>Alphaproteobacteria</taxon>
        <taxon>Sphingomonadales</taxon>
        <taxon>Sphingomonadaceae</taxon>
        <taxon>Sphingomonas</taxon>
    </lineage>
</organism>